<feature type="signal peptide" evidence="1">
    <location>
        <begin position="1"/>
        <end position="24"/>
    </location>
</feature>
<name>A0ABW1S550_9PROT</name>
<gene>
    <name evidence="2" type="ORF">ACFQDM_01445</name>
</gene>
<comment type="caution">
    <text evidence="2">The sequence shown here is derived from an EMBL/GenBank/DDBJ whole genome shotgun (WGS) entry which is preliminary data.</text>
</comment>
<protein>
    <submittedName>
        <fullName evidence="2">Uncharacterized protein</fullName>
    </submittedName>
</protein>
<keyword evidence="1" id="KW-0732">Signal</keyword>
<accession>A0ABW1S550</accession>
<evidence type="ECO:0000313" key="3">
    <source>
        <dbReference type="Proteomes" id="UP001596303"/>
    </source>
</evidence>
<dbReference type="Proteomes" id="UP001596303">
    <property type="component" value="Unassembled WGS sequence"/>
</dbReference>
<feature type="chain" id="PRO_5046400033" evidence="1">
    <location>
        <begin position="25"/>
        <end position="167"/>
    </location>
</feature>
<sequence length="167" mass="17990">MLNFVSCSAAIISLVFSCTLMAHASPNLARAWGEQAAELHETLAKTSSTELPAALETDLIRFGRIATRLSKAGTAEHPMPEDLGCIFRGMAEETTVQLEKWHETDDASAIADAKERLLAMLKDATIVSQASELAMLGETTELPENLSEGGQCSAVKIEFETYSKKAS</sequence>
<dbReference type="EMBL" id="JBHSSW010000002">
    <property type="protein sequence ID" value="MFC6196720.1"/>
    <property type="molecule type" value="Genomic_DNA"/>
</dbReference>
<organism evidence="2 3">
    <name type="scientific">Ponticaulis profundi</name>
    <dbReference type="NCBI Taxonomy" id="2665222"/>
    <lineage>
        <taxon>Bacteria</taxon>
        <taxon>Pseudomonadati</taxon>
        <taxon>Pseudomonadota</taxon>
        <taxon>Alphaproteobacteria</taxon>
        <taxon>Hyphomonadales</taxon>
        <taxon>Hyphomonadaceae</taxon>
        <taxon>Ponticaulis</taxon>
    </lineage>
</organism>
<reference evidence="3" key="1">
    <citation type="journal article" date="2019" name="Int. J. Syst. Evol. Microbiol.">
        <title>The Global Catalogue of Microorganisms (GCM) 10K type strain sequencing project: providing services to taxonomists for standard genome sequencing and annotation.</title>
        <authorList>
            <consortium name="The Broad Institute Genomics Platform"/>
            <consortium name="The Broad Institute Genome Sequencing Center for Infectious Disease"/>
            <person name="Wu L."/>
            <person name="Ma J."/>
        </authorList>
    </citation>
    <scope>NUCLEOTIDE SEQUENCE [LARGE SCALE GENOMIC DNA]</scope>
    <source>
        <strain evidence="3">CGMCC-1.15741</strain>
    </source>
</reference>
<evidence type="ECO:0000313" key="2">
    <source>
        <dbReference type="EMBL" id="MFC6196720.1"/>
    </source>
</evidence>
<dbReference type="RefSeq" id="WP_377374509.1">
    <property type="nucleotide sequence ID" value="NZ_JBHSSW010000002.1"/>
</dbReference>
<keyword evidence="3" id="KW-1185">Reference proteome</keyword>
<evidence type="ECO:0000256" key="1">
    <source>
        <dbReference type="SAM" id="SignalP"/>
    </source>
</evidence>
<proteinExistence type="predicted"/>